<evidence type="ECO:0000256" key="1">
    <source>
        <dbReference type="ARBA" id="ARBA00023015"/>
    </source>
</evidence>
<sequence length="316" mass="36086">MQNPLQFERKIVFGDGDFPLNVSTLENHPDYPLHVHDFSEIVIVLGGSGVKAINDNSFPLKAGDVFVLHGNRPHGFRDTDQLSIINVLFDRSLLEVNQLEVVKLPGYQALFEVEPALMEVGRFDRHLQLDFSQLTRVRALTNAMEIELHSSSGPHKIQEYSDRDKSELDIQPIDQGSRLIALGHFMVLVGTLSRWYAGKPIQDPHKTHKIGKVLSYLENNYEQAFDIDELTELSGMSRRNFYRAFTELTGKTPMSYLLHIRIARAAHLLQTTSKNITETAFECGFEDSNYFSRQFRKIMNMTPRAYKAQQGPNQSF</sequence>
<dbReference type="AlphaFoldDB" id="A0A934S186"/>
<dbReference type="Pfam" id="PF12833">
    <property type="entry name" value="HTH_18"/>
    <property type="match status" value="1"/>
</dbReference>
<evidence type="ECO:0000313" key="5">
    <source>
        <dbReference type="EMBL" id="MBK1880487.1"/>
    </source>
</evidence>
<dbReference type="InterPro" id="IPR014710">
    <property type="entry name" value="RmlC-like_jellyroll"/>
</dbReference>
<evidence type="ECO:0000256" key="3">
    <source>
        <dbReference type="ARBA" id="ARBA00023163"/>
    </source>
</evidence>
<dbReference type="PROSITE" id="PS00041">
    <property type="entry name" value="HTH_ARAC_FAMILY_1"/>
    <property type="match status" value="1"/>
</dbReference>
<dbReference type="EMBL" id="JAENIL010000092">
    <property type="protein sequence ID" value="MBK1880487.1"/>
    <property type="molecule type" value="Genomic_DNA"/>
</dbReference>
<dbReference type="InterPro" id="IPR009057">
    <property type="entry name" value="Homeodomain-like_sf"/>
</dbReference>
<dbReference type="PRINTS" id="PR00032">
    <property type="entry name" value="HTHARAC"/>
</dbReference>
<dbReference type="RefSeq" id="WP_200359508.1">
    <property type="nucleotide sequence ID" value="NZ_JAENIL010000092.1"/>
</dbReference>
<evidence type="ECO:0000313" key="6">
    <source>
        <dbReference type="Proteomes" id="UP000617628"/>
    </source>
</evidence>
<dbReference type="Gene3D" id="1.10.10.60">
    <property type="entry name" value="Homeodomain-like"/>
    <property type="match status" value="2"/>
</dbReference>
<dbReference type="Gene3D" id="2.60.120.10">
    <property type="entry name" value="Jelly Rolls"/>
    <property type="match status" value="1"/>
</dbReference>
<gene>
    <name evidence="5" type="ORF">JIN87_26610</name>
</gene>
<keyword evidence="2" id="KW-0238">DNA-binding</keyword>
<reference evidence="5" key="1">
    <citation type="submission" date="2021-01" db="EMBL/GenBank/DDBJ databases">
        <title>Modified the classification status of verrucomicrobia.</title>
        <authorList>
            <person name="Feng X."/>
        </authorList>
    </citation>
    <scope>NUCLEOTIDE SEQUENCE</scope>
    <source>
        <strain evidence="5">KCTC 13126</strain>
    </source>
</reference>
<dbReference type="PROSITE" id="PS01124">
    <property type="entry name" value="HTH_ARAC_FAMILY_2"/>
    <property type="match status" value="1"/>
</dbReference>
<comment type="caution">
    <text evidence="5">The sequence shown here is derived from an EMBL/GenBank/DDBJ whole genome shotgun (WGS) entry which is preliminary data.</text>
</comment>
<feature type="domain" description="HTH araC/xylS-type" evidence="4">
    <location>
        <begin position="211"/>
        <end position="309"/>
    </location>
</feature>
<dbReference type="SUPFAM" id="SSF51215">
    <property type="entry name" value="Regulatory protein AraC"/>
    <property type="match status" value="1"/>
</dbReference>
<dbReference type="SMART" id="SM00342">
    <property type="entry name" value="HTH_ARAC"/>
    <property type="match status" value="1"/>
</dbReference>
<proteinExistence type="predicted"/>
<keyword evidence="6" id="KW-1185">Reference proteome</keyword>
<dbReference type="Pfam" id="PF02311">
    <property type="entry name" value="AraC_binding"/>
    <property type="match status" value="1"/>
</dbReference>
<dbReference type="InterPro" id="IPR037923">
    <property type="entry name" value="HTH-like"/>
</dbReference>
<dbReference type="SUPFAM" id="SSF46689">
    <property type="entry name" value="Homeodomain-like"/>
    <property type="match status" value="2"/>
</dbReference>
<dbReference type="PANTHER" id="PTHR43280:SF28">
    <property type="entry name" value="HTH-TYPE TRANSCRIPTIONAL ACTIVATOR RHAS"/>
    <property type="match status" value="1"/>
</dbReference>
<dbReference type="PANTHER" id="PTHR43280">
    <property type="entry name" value="ARAC-FAMILY TRANSCRIPTIONAL REGULATOR"/>
    <property type="match status" value="1"/>
</dbReference>
<keyword evidence="3" id="KW-0804">Transcription</keyword>
<dbReference type="InterPro" id="IPR003313">
    <property type="entry name" value="AraC-bd"/>
</dbReference>
<dbReference type="InterPro" id="IPR020449">
    <property type="entry name" value="Tscrpt_reg_AraC-type_HTH"/>
</dbReference>
<dbReference type="InterPro" id="IPR018062">
    <property type="entry name" value="HTH_AraC-typ_CS"/>
</dbReference>
<evidence type="ECO:0000256" key="2">
    <source>
        <dbReference type="ARBA" id="ARBA00023125"/>
    </source>
</evidence>
<dbReference type="Proteomes" id="UP000617628">
    <property type="component" value="Unassembled WGS sequence"/>
</dbReference>
<dbReference type="GO" id="GO:0003700">
    <property type="term" value="F:DNA-binding transcription factor activity"/>
    <property type="evidence" value="ECO:0007669"/>
    <property type="project" value="InterPro"/>
</dbReference>
<accession>A0A934S186</accession>
<name>A0A934S186_9BACT</name>
<keyword evidence="1" id="KW-0805">Transcription regulation</keyword>
<dbReference type="GO" id="GO:0043565">
    <property type="term" value="F:sequence-specific DNA binding"/>
    <property type="evidence" value="ECO:0007669"/>
    <property type="project" value="InterPro"/>
</dbReference>
<protein>
    <submittedName>
        <fullName evidence="5">Helix-turn-helix domain-containing protein</fullName>
    </submittedName>
</protein>
<organism evidence="5 6">
    <name type="scientific">Pelagicoccus mobilis</name>
    <dbReference type="NCBI Taxonomy" id="415221"/>
    <lineage>
        <taxon>Bacteria</taxon>
        <taxon>Pseudomonadati</taxon>
        <taxon>Verrucomicrobiota</taxon>
        <taxon>Opitutia</taxon>
        <taxon>Puniceicoccales</taxon>
        <taxon>Pelagicoccaceae</taxon>
        <taxon>Pelagicoccus</taxon>
    </lineage>
</organism>
<evidence type="ECO:0000259" key="4">
    <source>
        <dbReference type="PROSITE" id="PS01124"/>
    </source>
</evidence>
<dbReference type="InterPro" id="IPR018060">
    <property type="entry name" value="HTH_AraC"/>
</dbReference>